<dbReference type="PANTHER" id="PTHR14732:SF0">
    <property type="entry name" value="RNA POLYMERASE II SUBUNIT B1 CTD PHOSPHATASE RPAP2-RELATED"/>
    <property type="match status" value="1"/>
</dbReference>
<dbReference type="InterPro" id="IPR007308">
    <property type="entry name" value="Rtr1/RPAP2_dom"/>
</dbReference>
<dbReference type="GO" id="GO:0005634">
    <property type="term" value="C:nucleus"/>
    <property type="evidence" value="ECO:0007669"/>
    <property type="project" value="UniProtKB-SubCell"/>
</dbReference>
<name>A0A7I8IX36_SPIIN</name>
<comment type="catalytic activity">
    <reaction evidence="9 12">
        <text>O-phospho-L-seryl-[protein] + H2O = L-seryl-[protein] + phosphate</text>
        <dbReference type="Rhea" id="RHEA:20629"/>
        <dbReference type="Rhea" id="RHEA-COMP:9863"/>
        <dbReference type="Rhea" id="RHEA-COMP:11604"/>
        <dbReference type="ChEBI" id="CHEBI:15377"/>
        <dbReference type="ChEBI" id="CHEBI:29999"/>
        <dbReference type="ChEBI" id="CHEBI:43474"/>
        <dbReference type="ChEBI" id="CHEBI:83421"/>
        <dbReference type="EC" id="3.1.3.16"/>
    </reaction>
</comment>
<feature type="compositionally biased region" description="Low complexity" evidence="13">
    <location>
        <begin position="259"/>
        <end position="272"/>
    </location>
</feature>
<keyword evidence="4 12" id="KW-0863">Zinc-finger</keyword>
<dbReference type="GO" id="GO:0005737">
    <property type="term" value="C:cytoplasm"/>
    <property type="evidence" value="ECO:0007669"/>
    <property type="project" value="TreeGrafter"/>
</dbReference>
<dbReference type="EC" id="3.1.3.16" evidence="12"/>
<dbReference type="InterPro" id="IPR038534">
    <property type="entry name" value="Rtr1/RPAP2_sf"/>
</dbReference>
<evidence type="ECO:0000259" key="14">
    <source>
        <dbReference type="PROSITE" id="PS51479"/>
    </source>
</evidence>
<feature type="compositionally biased region" description="Basic and acidic residues" evidence="13">
    <location>
        <begin position="217"/>
        <end position="241"/>
    </location>
</feature>
<sequence length="626" mass="66887">MSRSASLYPSSLLLFYKSPAQRVLGFCRPYDGGRGGTVGRERNGEGGGGKGRKLTSVVSAIHKLQLSLLEDGPCSELQLFAAGALLSCADYEDVVVERSIAGLCGYPPCPNPLPPIAPAGGVYDLEETYKFCSETCVVNSRAFSGSLQPDRCSPAGLGKVAEVLRLFESLPAEEGAAGLGGGRRSAAAAADGDLGCGRGAGEEWIGPSNAIEGYVPQRDRKNEASTERRTKTKTDAAKGDYADAEIGGPDFTSTIILGSPHPSSSSRPSATSCGAAQGVNSGELDRTEEKVKKPPALKSSLKTSRSKVGRSCSVKWADKTEVKTFVETEPSAVEREFRTQRTGSSRPSNDEIDDSSLRLDSAEACTVALVQLADSISSGEQESGDAASRAGIVLLPPPNHAEQRNSNEPEEEDSFEFDNGTVKWPKKTVLLDTDFFEVEDSWHDTPPEGFNLTLSPFATMWNALFGWLTCSSLAFIYGTDEDAPQDEFLCVDGREYPSKVALKDGRSSEIKQTMAACIARALPPLATDLHLRIPVSSIEKAMVLGVSGTLVETMSFVDALPPFKMKQWSVITLLFVDALSVHRIPAVAPQVSGSRFLLQKILSAAQVTAAEYESMQELILPLGRVP</sequence>
<evidence type="ECO:0000313" key="16">
    <source>
        <dbReference type="Proteomes" id="UP001189122"/>
    </source>
</evidence>
<keyword evidence="7 12" id="KW-0904">Protein phosphatase</keyword>
<dbReference type="GO" id="GO:0008420">
    <property type="term" value="F:RNA polymerase II CTD heptapeptide repeat phosphatase activity"/>
    <property type="evidence" value="ECO:0007669"/>
    <property type="project" value="UniProtKB-UniRule"/>
</dbReference>
<comment type="subcellular location">
    <subcellularLocation>
        <location evidence="1 12">Nucleus</location>
    </subcellularLocation>
</comment>
<evidence type="ECO:0000256" key="4">
    <source>
        <dbReference type="ARBA" id="ARBA00022771"/>
    </source>
</evidence>
<comment type="catalytic activity">
    <reaction evidence="10 12">
        <text>O-phospho-L-threonyl-[protein] + H2O = L-threonyl-[protein] + phosphate</text>
        <dbReference type="Rhea" id="RHEA:47004"/>
        <dbReference type="Rhea" id="RHEA-COMP:11060"/>
        <dbReference type="Rhea" id="RHEA-COMP:11605"/>
        <dbReference type="ChEBI" id="CHEBI:15377"/>
        <dbReference type="ChEBI" id="CHEBI:30013"/>
        <dbReference type="ChEBI" id="CHEBI:43474"/>
        <dbReference type="ChEBI" id="CHEBI:61977"/>
        <dbReference type="EC" id="3.1.3.16"/>
    </reaction>
</comment>
<evidence type="ECO:0000256" key="8">
    <source>
        <dbReference type="ARBA" id="ARBA00023242"/>
    </source>
</evidence>
<keyword evidence="5 12" id="KW-0378">Hydrolase</keyword>
<reference evidence="15 16" key="1">
    <citation type="submission" date="2019-12" db="EMBL/GenBank/DDBJ databases">
        <authorList>
            <person name="Scholz U."/>
            <person name="Mascher M."/>
            <person name="Fiebig A."/>
        </authorList>
    </citation>
    <scope>NUCLEOTIDE SEQUENCE</scope>
</reference>
<protein>
    <recommendedName>
        <fullName evidence="12">RNA polymerase II subunit B1 CTD phosphatase RPAP2 homolog</fullName>
        <ecNumber evidence="12">3.1.3.16</ecNumber>
    </recommendedName>
</protein>
<comment type="function">
    <text evidence="12">Putative RNA polymerase II subunit B1 C-terminal domain (CTD) phosphatase involved in RNA polymerase II transcription regulation.</text>
</comment>
<evidence type="ECO:0000256" key="3">
    <source>
        <dbReference type="ARBA" id="ARBA00022723"/>
    </source>
</evidence>
<evidence type="ECO:0000256" key="6">
    <source>
        <dbReference type="ARBA" id="ARBA00022833"/>
    </source>
</evidence>
<feature type="region of interest" description="Disordered" evidence="13">
    <location>
        <begin position="207"/>
        <end position="304"/>
    </location>
</feature>
<evidence type="ECO:0000256" key="1">
    <source>
        <dbReference type="ARBA" id="ARBA00004123"/>
    </source>
</evidence>
<feature type="domain" description="RTR1-type" evidence="14">
    <location>
        <begin position="81"/>
        <end position="159"/>
    </location>
</feature>
<keyword evidence="8 12" id="KW-0539">Nucleus</keyword>
<evidence type="ECO:0000256" key="13">
    <source>
        <dbReference type="SAM" id="MobiDB-lite"/>
    </source>
</evidence>
<dbReference type="GO" id="GO:0008270">
    <property type="term" value="F:zinc ion binding"/>
    <property type="evidence" value="ECO:0007669"/>
    <property type="project" value="UniProtKB-KW"/>
</dbReference>
<evidence type="ECO:0000313" key="15">
    <source>
        <dbReference type="EMBL" id="CAA2622510.1"/>
    </source>
</evidence>
<dbReference type="PROSITE" id="PS51479">
    <property type="entry name" value="ZF_RTR1"/>
    <property type="match status" value="1"/>
</dbReference>
<dbReference type="Gene3D" id="1.25.40.820">
    <property type="match status" value="1"/>
</dbReference>
<dbReference type="PANTHER" id="PTHR14732">
    <property type="entry name" value="RNA POLYMERASE II SUBUNIT B1 CTD PHOSPHATASE RPAP2-RELATED"/>
    <property type="match status" value="1"/>
</dbReference>
<evidence type="ECO:0000256" key="11">
    <source>
        <dbReference type="PROSITE-ProRule" id="PRU00812"/>
    </source>
</evidence>
<evidence type="ECO:0000256" key="7">
    <source>
        <dbReference type="ARBA" id="ARBA00022912"/>
    </source>
</evidence>
<dbReference type="InterPro" id="IPR039693">
    <property type="entry name" value="Rtr1/RPAP2"/>
</dbReference>
<keyword evidence="16" id="KW-1185">Reference proteome</keyword>
<dbReference type="Proteomes" id="UP001189122">
    <property type="component" value="Unassembled WGS sequence"/>
</dbReference>
<comment type="similarity">
    <text evidence="2 11 12">Belongs to the RPAP2 family.</text>
</comment>
<evidence type="ECO:0000256" key="9">
    <source>
        <dbReference type="ARBA" id="ARBA00047761"/>
    </source>
</evidence>
<proteinExistence type="inferred from homology"/>
<keyword evidence="3 12" id="KW-0479">Metal-binding</keyword>
<dbReference type="EMBL" id="LR743593">
    <property type="protein sequence ID" value="CAA2622510.1"/>
    <property type="molecule type" value="Genomic_DNA"/>
</dbReference>
<evidence type="ECO:0000256" key="12">
    <source>
        <dbReference type="RuleBase" id="RU367080"/>
    </source>
</evidence>
<evidence type="ECO:0000256" key="5">
    <source>
        <dbReference type="ARBA" id="ARBA00022801"/>
    </source>
</evidence>
<evidence type="ECO:0000256" key="2">
    <source>
        <dbReference type="ARBA" id="ARBA00005676"/>
    </source>
</evidence>
<evidence type="ECO:0000256" key="10">
    <source>
        <dbReference type="ARBA" id="ARBA00048336"/>
    </source>
</evidence>
<dbReference type="Pfam" id="PF04181">
    <property type="entry name" value="RPAP2_Rtr1"/>
    <property type="match status" value="1"/>
</dbReference>
<gene>
    <name evidence="15" type="ORF">SI7747_06008548</name>
</gene>
<feature type="compositionally biased region" description="Basic and acidic residues" evidence="13">
    <location>
        <begin position="283"/>
        <end position="292"/>
    </location>
</feature>
<feature type="region of interest" description="Disordered" evidence="13">
    <location>
        <begin position="332"/>
        <end position="355"/>
    </location>
</feature>
<dbReference type="EMBL" id="CACRZD030000006">
    <property type="protein sequence ID" value="CAA6662155.1"/>
    <property type="molecule type" value="Genomic_DNA"/>
</dbReference>
<organism evidence="15">
    <name type="scientific">Spirodela intermedia</name>
    <name type="common">Intermediate duckweed</name>
    <dbReference type="NCBI Taxonomy" id="51605"/>
    <lineage>
        <taxon>Eukaryota</taxon>
        <taxon>Viridiplantae</taxon>
        <taxon>Streptophyta</taxon>
        <taxon>Embryophyta</taxon>
        <taxon>Tracheophyta</taxon>
        <taxon>Spermatophyta</taxon>
        <taxon>Magnoliopsida</taxon>
        <taxon>Liliopsida</taxon>
        <taxon>Araceae</taxon>
        <taxon>Lemnoideae</taxon>
        <taxon>Spirodela</taxon>
    </lineage>
</organism>
<accession>A0A7I8IX36</accession>
<dbReference type="AlphaFoldDB" id="A0A7I8IX36"/>
<dbReference type="GO" id="GO:0043175">
    <property type="term" value="F:RNA polymerase core enzyme binding"/>
    <property type="evidence" value="ECO:0007669"/>
    <property type="project" value="UniProtKB-UniRule"/>
</dbReference>
<keyword evidence="6 12" id="KW-0862">Zinc</keyword>
<feature type="region of interest" description="Disordered" evidence="13">
    <location>
        <begin position="396"/>
        <end position="418"/>
    </location>
</feature>